<gene>
    <name evidence="2" type="ORF">LCGC14_2264290</name>
</gene>
<accession>A0A0F9CZ10</accession>
<protein>
    <recommendedName>
        <fullName evidence="1">Nucleotidyl transferase domain-containing protein</fullName>
    </recommendedName>
</protein>
<dbReference type="InterPro" id="IPR029044">
    <property type="entry name" value="Nucleotide-diphossugar_trans"/>
</dbReference>
<dbReference type="Gene3D" id="3.90.550.10">
    <property type="entry name" value="Spore Coat Polysaccharide Biosynthesis Protein SpsA, Chain A"/>
    <property type="match status" value="1"/>
</dbReference>
<dbReference type="InterPro" id="IPR005835">
    <property type="entry name" value="NTP_transferase_dom"/>
</dbReference>
<evidence type="ECO:0000313" key="2">
    <source>
        <dbReference type="EMBL" id="KKL54549.1"/>
    </source>
</evidence>
<sequence length="217" mass="24309">MAGGRGLRLHPLTNNRPKPLLNVGGKPILEQIINGFSNQGFRHFWLCVHYKAELIEAHFGDGAKRGLKIKYIHEKTPLGTGGALRLLPKFDVPFIVCNADVLTQITYGKLMEFHARSNAQATVCLALHQHQVPYGVAEYKDEEFVGLREKPIEGTLVNAGVYVFDPEALEHMPGEGHFDVPDFLKNLDRLAAYPIDGHWIDVGHYQDYARANAEWVA</sequence>
<dbReference type="Pfam" id="PF00483">
    <property type="entry name" value="NTP_transferase"/>
    <property type="match status" value="1"/>
</dbReference>
<feature type="domain" description="Nucleotidyl transferase" evidence="1">
    <location>
        <begin position="1"/>
        <end position="214"/>
    </location>
</feature>
<proteinExistence type="predicted"/>
<evidence type="ECO:0000259" key="1">
    <source>
        <dbReference type="Pfam" id="PF00483"/>
    </source>
</evidence>
<dbReference type="EMBL" id="LAZR01031161">
    <property type="protein sequence ID" value="KKL54549.1"/>
    <property type="molecule type" value="Genomic_DNA"/>
</dbReference>
<organism evidence="2">
    <name type="scientific">marine sediment metagenome</name>
    <dbReference type="NCBI Taxonomy" id="412755"/>
    <lineage>
        <taxon>unclassified sequences</taxon>
        <taxon>metagenomes</taxon>
        <taxon>ecological metagenomes</taxon>
    </lineage>
</organism>
<dbReference type="CDD" id="cd06426">
    <property type="entry name" value="NTP_transferase_like_2"/>
    <property type="match status" value="1"/>
</dbReference>
<dbReference type="InterPro" id="IPR050486">
    <property type="entry name" value="Mannose-1P_guanyltransferase"/>
</dbReference>
<comment type="caution">
    <text evidence="2">The sequence shown here is derived from an EMBL/GenBank/DDBJ whole genome shotgun (WGS) entry which is preliminary data.</text>
</comment>
<dbReference type="AlphaFoldDB" id="A0A0F9CZ10"/>
<name>A0A0F9CZ10_9ZZZZ</name>
<reference evidence="2" key="1">
    <citation type="journal article" date="2015" name="Nature">
        <title>Complex archaea that bridge the gap between prokaryotes and eukaryotes.</title>
        <authorList>
            <person name="Spang A."/>
            <person name="Saw J.H."/>
            <person name="Jorgensen S.L."/>
            <person name="Zaremba-Niedzwiedzka K."/>
            <person name="Martijn J."/>
            <person name="Lind A.E."/>
            <person name="van Eijk R."/>
            <person name="Schleper C."/>
            <person name="Guy L."/>
            <person name="Ettema T.J."/>
        </authorList>
    </citation>
    <scope>NUCLEOTIDE SEQUENCE</scope>
</reference>
<dbReference type="SUPFAM" id="SSF53448">
    <property type="entry name" value="Nucleotide-diphospho-sugar transferases"/>
    <property type="match status" value="1"/>
</dbReference>
<dbReference type="PANTHER" id="PTHR22572">
    <property type="entry name" value="SUGAR-1-PHOSPHATE GUANYL TRANSFERASE"/>
    <property type="match status" value="1"/>
</dbReference>